<dbReference type="OrthoDB" id="9886583at2"/>
<name>A0A0B0H614_SOVGS</name>
<sequence length="144" mass="16232">MICSNSSGSVAIYYLLGMLLVWELTFAADPVDSECDLTLPSQLELYSDIHAGQLINLQPEYAPEARSMSSAQKFREVLAGLGYILTGDIDRLDHLSSPPDQPCDVHSDIGYDSELNDSLLFKAQKREGEKTRWYLFESNIDEWH</sequence>
<reference evidence="1 3" key="1">
    <citation type="journal article" date="2014" name="BMC Genomics">
        <title>The genome of the intracellular bacterium of the coastal bivalve, Solemya velum: a blueprint for thriving in and out of symbiosis.</title>
        <authorList>
            <person name="Dmytrenko O."/>
            <person name="Russell S.L."/>
            <person name="Loo W.T."/>
            <person name="Fontanez K.M."/>
            <person name="Liao L."/>
            <person name="Roeselers G."/>
            <person name="Sharma R."/>
            <person name="Stewart F.J."/>
            <person name="Newton I.L."/>
            <person name="Woyke T."/>
            <person name="Wu D."/>
            <person name="Lang J.M."/>
            <person name="Eisen J.A."/>
            <person name="Cavanaugh C.M."/>
        </authorList>
    </citation>
    <scope>NUCLEOTIDE SEQUENCE [LARGE SCALE GENOMIC DNA]</scope>
    <source>
        <strain evidence="1 3">WH</strain>
    </source>
</reference>
<comment type="caution">
    <text evidence="1">The sequence shown here is derived from an EMBL/GenBank/DDBJ whole genome shotgun (WGS) entry which is preliminary data.</text>
</comment>
<keyword evidence="3" id="KW-1185">Reference proteome</keyword>
<evidence type="ECO:0000313" key="4">
    <source>
        <dbReference type="Proteomes" id="UP000190962"/>
    </source>
</evidence>
<dbReference type="GeneID" id="86990577"/>
<dbReference type="Proteomes" id="UP000190962">
    <property type="component" value="Unassembled WGS sequence"/>
</dbReference>
<proteinExistence type="predicted"/>
<evidence type="ECO:0000313" key="3">
    <source>
        <dbReference type="Proteomes" id="UP000030856"/>
    </source>
</evidence>
<dbReference type="AlphaFoldDB" id="A0A0B0H614"/>
<dbReference type="Proteomes" id="UP000030856">
    <property type="component" value="Unassembled WGS sequence"/>
</dbReference>
<evidence type="ECO:0000313" key="2">
    <source>
        <dbReference type="EMBL" id="OOY36137.1"/>
    </source>
</evidence>
<dbReference type="STRING" id="2340.JV46_29050"/>
<organism evidence="1 3">
    <name type="scientific">Solemya velum gill symbiont</name>
    <dbReference type="NCBI Taxonomy" id="2340"/>
    <lineage>
        <taxon>Bacteria</taxon>
        <taxon>Pseudomonadati</taxon>
        <taxon>Pseudomonadota</taxon>
        <taxon>Gammaproteobacteria</taxon>
        <taxon>sulfur-oxidizing symbionts</taxon>
    </lineage>
</organism>
<accession>A0A0B0H614</accession>
<gene>
    <name evidence="2" type="ORF">BOV88_00630</name>
    <name evidence="1" type="ORF">JV46_29050</name>
</gene>
<dbReference type="RefSeq" id="WP_043118151.1">
    <property type="nucleotide sequence ID" value="NZ_JRAA01000003.1"/>
</dbReference>
<reference evidence="2 4" key="2">
    <citation type="submission" date="2016-11" db="EMBL/GenBank/DDBJ databases">
        <title>Mixed transmission modes and dynamic genome evolution in an obligate animal-bacterial symbiosis.</title>
        <authorList>
            <person name="Russell S.L."/>
            <person name="Corbett-Detig R.B."/>
            <person name="Cavanaugh C.M."/>
        </authorList>
    </citation>
    <scope>NUCLEOTIDE SEQUENCE [LARGE SCALE GENOMIC DNA]</scope>
    <source>
        <strain evidence="2">MA-KB16</strain>
    </source>
</reference>
<protein>
    <submittedName>
        <fullName evidence="1">Uncharacterized protein</fullName>
    </submittedName>
</protein>
<evidence type="ECO:0000313" key="1">
    <source>
        <dbReference type="EMBL" id="KHF24107.1"/>
    </source>
</evidence>
<dbReference type="EMBL" id="JRAA01000003">
    <property type="protein sequence ID" value="KHF24107.1"/>
    <property type="molecule type" value="Genomic_DNA"/>
</dbReference>
<dbReference type="EMBL" id="MPNX01000001">
    <property type="protein sequence ID" value="OOY36137.1"/>
    <property type="molecule type" value="Genomic_DNA"/>
</dbReference>